<feature type="transmembrane region" description="Helical" evidence="5">
    <location>
        <begin position="305"/>
        <end position="331"/>
    </location>
</feature>
<protein>
    <submittedName>
        <fullName evidence="7">Major facilitator superfamily protein</fullName>
    </submittedName>
</protein>
<dbReference type="PANTHER" id="PTHR23502">
    <property type="entry name" value="MAJOR FACILITATOR SUPERFAMILY"/>
    <property type="match status" value="1"/>
</dbReference>
<evidence type="ECO:0000256" key="4">
    <source>
        <dbReference type="ARBA" id="ARBA00023136"/>
    </source>
</evidence>
<comment type="subcellular location">
    <subcellularLocation>
        <location evidence="1">Membrane</location>
        <topology evidence="1">Multi-pass membrane protein</topology>
    </subcellularLocation>
</comment>
<keyword evidence="2 5" id="KW-0812">Transmembrane</keyword>
<sequence length="492" mass="53956">MFHKKQCQCPDHQLHGPGLQAIDIPRTDPRHPYNFSKAKKCFIAIIAALVMLNSTVSAGLPGGASPYYSSSFGVTNPFIRLLPSTTYLTGYIVGPLFFSPLSEHLGRRPVLITTATLFLVATIGCAFSPTYACLVCMRFLAGVGGAAPISIIGGIYADIFDDVRVRGQATAAYTVFTTIGTVLSPTIFGYIGLFGWRWCFYVSTMCASVFGLGLLFLPETHLDSIKRHESNRNRCLSCNGIIPAQKSAFLWRNLLRQLCVSTGRPLRLICSEAIVLLSSLYCALVFAILFLLFAGYPYIFHDIYGFSYATAGLAFLPMGVGTALSLPFYLLYDHYHWTETQKGKTWTQIEEYRRLPLACIGGPIFAASLFWLAWTSSKSFHWIIPMMSGLPLAFSLNLILIASFNYLTDAYGAFAASALAAASCSRSICGVLLPMATSAMYTHIGIGWSMSILGAVSVLSVPIPFVFIKYGPLIRRRSPFCTNPVVESIKLY</sequence>
<feature type="transmembrane region" description="Helical" evidence="5">
    <location>
        <begin position="171"/>
        <end position="192"/>
    </location>
</feature>
<evidence type="ECO:0000313" key="7">
    <source>
        <dbReference type="EMBL" id="KAF2011353.1"/>
    </source>
</evidence>
<keyword evidence="8" id="KW-1185">Reference proteome</keyword>
<reference evidence="7" key="1">
    <citation type="journal article" date="2020" name="Stud. Mycol.">
        <title>101 Dothideomycetes genomes: a test case for predicting lifestyles and emergence of pathogens.</title>
        <authorList>
            <person name="Haridas S."/>
            <person name="Albert R."/>
            <person name="Binder M."/>
            <person name="Bloem J."/>
            <person name="Labutti K."/>
            <person name="Salamov A."/>
            <person name="Andreopoulos B."/>
            <person name="Baker S."/>
            <person name="Barry K."/>
            <person name="Bills G."/>
            <person name="Bluhm B."/>
            <person name="Cannon C."/>
            <person name="Castanera R."/>
            <person name="Culley D."/>
            <person name="Daum C."/>
            <person name="Ezra D."/>
            <person name="Gonzalez J."/>
            <person name="Henrissat B."/>
            <person name="Kuo A."/>
            <person name="Liang C."/>
            <person name="Lipzen A."/>
            <person name="Lutzoni F."/>
            <person name="Magnuson J."/>
            <person name="Mondo S."/>
            <person name="Nolan M."/>
            <person name="Ohm R."/>
            <person name="Pangilinan J."/>
            <person name="Park H.-J."/>
            <person name="Ramirez L."/>
            <person name="Alfaro M."/>
            <person name="Sun H."/>
            <person name="Tritt A."/>
            <person name="Yoshinaga Y."/>
            <person name="Zwiers L.-H."/>
            <person name="Turgeon B."/>
            <person name="Goodwin S."/>
            <person name="Spatafora J."/>
            <person name="Crous P."/>
            <person name="Grigoriev I."/>
        </authorList>
    </citation>
    <scope>NUCLEOTIDE SEQUENCE</scope>
    <source>
        <strain evidence="7">CBS 175.79</strain>
    </source>
</reference>
<evidence type="ECO:0000313" key="8">
    <source>
        <dbReference type="Proteomes" id="UP000799778"/>
    </source>
</evidence>
<dbReference type="EMBL" id="ML978074">
    <property type="protein sequence ID" value="KAF2011353.1"/>
    <property type="molecule type" value="Genomic_DNA"/>
</dbReference>
<dbReference type="PROSITE" id="PS50850">
    <property type="entry name" value="MFS"/>
    <property type="match status" value="1"/>
</dbReference>
<dbReference type="InterPro" id="IPR011701">
    <property type="entry name" value="MFS"/>
</dbReference>
<proteinExistence type="predicted"/>
<name>A0A6A5XEL9_9PLEO</name>
<keyword evidence="4 5" id="KW-0472">Membrane</keyword>
<feature type="transmembrane region" description="Helical" evidence="5">
    <location>
        <begin position="110"/>
        <end position="131"/>
    </location>
</feature>
<dbReference type="GO" id="GO:0022857">
    <property type="term" value="F:transmembrane transporter activity"/>
    <property type="evidence" value="ECO:0007669"/>
    <property type="project" value="InterPro"/>
</dbReference>
<feature type="transmembrane region" description="Helical" evidence="5">
    <location>
        <begin position="198"/>
        <end position="217"/>
    </location>
</feature>
<dbReference type="RefSeq" id="XP_033379692.1">
    <property type="nucleotide sequence ID" value="XM_033523822.1"/>
</dbReference>
<evidence type="ECO:0000256" key="2">
    <source>
        <dbReference type="ARBA" id="ARBA00022692"/>
    </source>
</evidence>
<feature type="transmembrane region" description="Helical" evidence="5">
    <location>
        <begin position="445"/>
        <end position="468"/>
    </location>
</feature>
<feature type="transmembrane region" description="Helical" evidence="5">
    <location>
        <begin position="274"/>
        <end position="299"/>
    </location>
</feature>
<dbReference type="OrthoDB" id="5141738at2759"/>
<accession>A0A6A5XEL9</accession>
<dbReference type="PANTHER" id="PTHR23502:SF74">
    <property type="entry name" value="MAJOR FACILITATOR SUPERFAMILY (MFS) PROFILE DOMAIN-CONTAINING PROTEIN"/>
    <property type="match status" value="1"/>
</dbReference>
<feature type="transmembrane region" description="Helical" evidence="5">
    <location>
        <begin position="41"/>
        <end position="58"/>
    </location>
</feature>
<feature type="transmembrane region" description="Helical" evidence="5">
    <location>
        <begin position="411"/>
        <end position="433"/>
    </location>
</feature>
<dbReference type="Gene3D" id="1.20.1250.20">
    <property type="entry name" value="MFS general substrate transporter like domains"/>
    <property type="match status" value="1"/>
</dbReference>
<dbReference type="InterPro" id="IPR020846">
    <property type="entry name" value="MFS_dom"/>
</dbReference>
<dbReference type="GO" id="GO:0005886">
    <property type="term" value="C:plasma membrane"/>
    <property type="evidence" value="ECO:0007669"/>
    <property type="project" value="TreeGrafter"/>
</dbReference>
<evidence type="ECO:0000256" key="3">
    <source>
        <dbReference type="ARBA" id="ARBA00022989"/>
    </source>
</evidence>
<evidence type="ECO:0000256" key="1">
    <source>
        <dbReference type="ARBA" id="ARBA00004141"/>
    </source>
</evidence>
<organism evidence="7 8">
    <name type="scientific">Aaosphaeria arxii CBS 175.79</name>
    <dbReference type="NCBI Taxonomy" id="1450172"/>
    <lineage>
        <taxon>Eukaryota</taxon>
        <taxon>Fungi</taxon>
        <taxon>Dikarya</taxon>
        <taxon>Ascomycota</taxon>
        <taxon>Pezizomycotina</taxon>
        <taxon>Dothideomycetes</taxon>
        <taxon>Pleosporomycetidae</taxon>
        <taxon>Pleosporales</taxon>
        <taxon>Pleosporales incertae sedis</taxon>
        <taxon>Aaosphaeria</taxon>
    </lineage>
</organism>
<evidence type="ECO:0000259" key="6">
    <source>
        <dbReference type="PROSITE" id="PS50850"/>
    </source>
</evidence>
<dbReference type="AlphaFoldDB" id="A0A6A5XEL9"/>
<evidence type="ECO:0000256" key="5">
    <source>
        <dbReference type="SAM" id="Phobius"/>
    </source>
</evidence>
<dbReference type="InterPro" id="IPR036259">
    <property type="entry name" value="MFS_trans_sf"/>
</dbReference>
<keyword evidence="3 5" id="KW-1133">Transmembrane helix</keyword>
<dbReference type="GeneID" id="54281219"/>
<gene>
    <name evidence="7" type="ORF">BU24DRAFT_354594</name>
</gene>
<dbReference type="Proteomes" id="UP000799778">
    <property type="component" value="Unassembled WGS sequence"/>
</dbReference>
<feature type="transmembrane region" description="Helical" evidence="5">
    <location>
        <begin position="78"/>
        <end position="98"/>
    </location>
</feature>
<feature type="domain" description="Major facilitator superfamily (MFS) profile" evidence="6">
    <location>
        <begin position="43"/>
        <end position="472"/>
    </location>
</feature>
<dbReference type="Pfam" id="PF07690">
    <property type="entry name" value="MFS_1"/>
    <property type="match status" value="1"/>
</dbReference>
<feature type="transmembrane region" description="Helical" evidence="5">
    <location>
        <begin position="380"/>
        <end position="404"/>
    </location>
</feature>
<dbReference type="SUPFAM" id="SSF103473">
    <property type="entry name" value="MFS general substrate transporter"/>
    <property type="match status" value="1"/>
</dbReference>
<feature type="transmembrane region" description="Helical" evidence="5">
    <location>
        <begin position="137"/>
        <end position="159"/>
    </location>
</feature>
<feature type="transmembrane region" description="Helical" evidence="5">
    <location>
        <begin position="352"/>
        <end position="374"/>
    </location>
</feature>